<evidence type="ECO:0000256" key="1">
    <source>
        <dbReference type="ARBA" id="ARBA00004127"/>
    </source>
</evidence>
<comment type="catalytic activity">
    <reaction evidence="10">
        <text>L-cysteinyl-[protein] + hexadecanoyl-CoA = S-hexadecanoyl-L-cysteinyl-[protein] + CoA</text>
        <dbReference type="Rhea" id="RHEA:36683"/>
        <dbReference type="Rhea" id="RHEA-COMP:10131"/>
        <dbReference type="Rhea" id="RHEA-COMP:11032"/>
        <dbReference type="ChEBI" id="CHEBI:29950"/>
        <dbReference type="ChEBI" id="CHEBI:57287"/>
        <dbReference type="ChEBI" id="CHEBI:57379"/>
        <dbReference type="ChEBI" id="CHEBI:74151"/>
        <dbReference type="EC" id="2.3.1.225"/>
    </reaction>
</comment>
<dbReference type="Pfam" id="PF01529">
    <property type="entry name" value="DHHC"/>
    <property type="match status" value="1"/>
</dbReference>
<keyword evidence="3 10" id="KW-0808">Transferase</keyword>
<evidence type="ECO:0000256" key="6">
    <source>
        <dbReference type="ARBA" id="ARBA00023136"/>
    </source>
</evidence>
<evidence type="ECO:0000313" key="12">
    <source>
        <dbReference type="EMBL" id="CUG94182.1"/>
    </source>
</evidence>
<dbReference type="Proteomes" id="UP000051952">
    <property type="component" value="Unassembled WGS sequence"/>
</dbReference>
<dbReference type="GO" id="GO:0005783">
    <property type="term" value="C:endoplasmic reticulum"/>
    <property type="evidence" value="ECO:0007669"/>
    <property type="project" value="TreeGrafter"/>
</dbReference>
<dbReference type="PROSITE" id="PS50216">
    <property type="entry name" value="DHHC"/>
    <property type="match status" value="1"/>
</dbReference>
<comment type="domain">
    <text evidence="10">The DHHC domain is required for palmitoyltransferase activity.</text>
</comment>
<keyword evidence="13" id="KW-1185">Reference proteome</keyword>
<dbReference type="EC" id="2.3.1.225" evidence="10"/>
<proteinExistence type="inferred from homology"/>
<gene>
    <name evidence="12" type="ORF">BSAL_46905</name>
</gene>
<feature type="domain" description="Palmitoyltransferase DHHC" evidence="11">
    <location>
        <begin position="152"/>
        <end position="285"/>
    </location>
</feature>
<sequence length="359" mass="39180">MMRSVGSGGGGGDALHTVNNSTPFDNNLSVGVAPSSSSVSFLEDAYLDRINTTAIGVGHLKKLYLPPFRGPFFVSPDIFAWIVPSGITALLVFGTVYYTGSQQSTAGLVSLFTLLGIAFVSSLLVGITDPGVYPRLGHGERDPLESCTHLPICKICNMRRPRRAAHCYSCGVCVLEHDHHCGVIGGCVGSRSLRWFTLYLLSISSASAMGVYWITMSLLHPPANSDRPTATELMKQRARHQNQASLQTAAHIFLLIFIGNIVLLVGGMGLYYVYLMSTDTTRREAQGKALKTNLDSYVHGIEGNVCTRFTFNIRSVLNRLYRSFFMVPQSMLVSRGVTCSEMKPLAKGREDPEPEGLFE</sequence>
<reference evidence="13" key="1">
    <citation type="submission" date="2015-09" db="EMBL/GenBank/DDBJ databases">
        <authorList>
            <consortium name="Pathogen Informatics"/>
        </authorList>
    </citation>
    <scope>NUCLEOTIDE SEQUENCE [LARGE SCALE GENOMIC DNA]</scope>
    <source>
        <strain evidence="13">Lake Konstanz</strain>
    </source>
</reference>
<feature type="transmembrane region" description="Helical" evidence="10">
    <location>
        <begin position="196"/>
        <end position="215"/>
    </location>
</feature>
<keyword evidence="4 10" id="KW-0812">Transmembrane</keyword>
<dbReference type="GO" id="GO:0019706">
    <property type="term" value="F:protein-cysteine S-palmitoyltransferase activity"/>
    <property type="evidence" value="ECO:0007669"/>
    <property type="project" value="UniProtKB-EC"/>
</dbReference>
<keyword evidence="7" id="KW-0564">Palmitate</keyword>
<name>A0A0S4JRL4_BODSA</name>
<feature type="transmembrane region" description="Helical" evidence="10">
    <location>
        <begin position="106"/>
        <end position="127"/>
    </location>
</feature>
<keyword evidence="8" id="KW-0449">Lipoprotein</keyword>
<dbReference type="OMA" id="YAGMFFL"/>
<feature type="transmembrane region" description="Helical" evidence="10">
    <location>
        <begin position="78"/>
        <end position="100"/>
    </location>
</feature>
<evidence type="ECO:0000313" key="13">
    <source>
        <dbReference type="Proteomes" id="UP000051952"/>
    </source>
</evidence>
<keyword evidence="9 10" id="KW-0012">Acyltransferase</keyword>
<dbReference type="VEuPathDB" id="TriTrypDB:BSAL_46905"/>
<evidence type="ECO:0000256" key="7">
    <source>
        <dbReference type="ARBA" id="ARBA00023139"/>
    </source>
</evidence>
<protein>
    <recommendedName>
        <fullName evidence="10">Palmitoyltransferase</fullName>
        <ecNumber evidence="10">2.3.1.225</ecNumber>
    </recommendedName>
</protein>
<dbReference type="EMBL" id="CYKH01002224">
    <property type="protein sequence ID" value="CUG94182.1"/>
    <property type="molecule type" value="Genomic_DNA"/>
</dbReference>
<dbReference type="GO" id="GO:0006612">
    <property type="term" value="P:protein targeting to membrane"/>
    <property type="evidence" value="ECO:0007669"/>
    <property type="project" value="TreeGrafter"/>
</dbReference>
<dbReference type="PANTHER" id="PTHR22883:SF301">
    <property type="entry name" value="PALMITOYLTRANSFERASE ZDHHC12"/>
    <property type="match status" value="1"/>
</dbReference>
<comment type="subcellular location">
    <subcellularLocation>
        <location evidence="1">Endomembrane system</location>
        <topology evidence="1">Multi-pass membrane protein</topology>
    </subcellularLocation>
</comment>
<dbReference type="GO" id="GO:0005794">
    <property type="term" value="C:Golgi apparatus"/>
    <property type="evidence" value="ECO:0007669"/>
    <property type="project" value="TreeGrafter"/>
</dbReference>
<accession>A0A0S4JRL4</accession>
<evidence type="ECO:0000256" key="2">
    <source>
        <dbReference type="ARBA" id="ARBA00008574"/>
    </source>
</evidence>
<keyword evidence="6 10" id="KW-0472">Membrane</keyword>
<evidence type="ECO:0000256" key="5">
    <source>
        <dbReference type="ARBA" id="ARBA00022989"/>
    </source>
</evidence>
<comment type="similarity">
    <text evidence="2 10">Belongs to the DHHC palmitoyltransferase family.</text>
</comment>
<evidence type="ECO:0000256" key="10">
    <source>
        <dbReference type="RuleBase" id="RU079119"/>
    </source>
</evidence>
<dbReference type="OrthoDB" id="9909019at2759"/>
<dbReference type="AlphaFoldDB" id="A0A0S4JRL4"/>
<evidence type="ECO:0000256" key="3">
    <source>
        <dbReference type="ARBA" id="ARBA00022679"/>
    </source>
</evidence>
<dbReference type="InterPro" id="IPR039859">
    <property type="entry name" value="PFA4/ZDH16/20/ERF2-like"/>
</dbReference>
<evidence type="ECO:0000256" key="4">
    <source>
        <dbReference type="ARBA" id="ARBA00022692"/>
    </source>
</evidence>
<feature type="transmembrane region" description="Helical" evidence="10">
    <location>
        <begin position="252"/>
        <end position="274"/>
    </location>
</feature>
<dbReference type="PANTHER" id="PTHR22883">
    <property type="entry name" value="ZINC FINGER DHHC DOMAIN CONTAINING PROTEIN"/>
    <property type="match status" value="1"/>
</dbReference>
<dbReference type="InterPro" id="IPR001594">
    <property type="entry name" value="Palmitoyltrfase_DHHC"/>
</dbReference>
<keyword evidence="5 10" id="KW-1133">Transmembrane helix</keyword>
<organism evidence="12 13">
    <name type="scientific">Bodo saltans</name>
    <name type="common">Flagellated protozoan</name>
    <dbReference type="NCBI Taxonomy" id="75058"/>
    <lineage>
        <taxon>Eukaryota</taxon>
        <taxon>Discoba</taxon>
        <taxon>Euglenozoa</taxon>
        <taxon>Kinetoplastea</taxon>
        <taxon>Metakinetoplastina</taxon>
        <taxon>Eubodonida</taxon>
        <taxon>Bodonidae</taxon>
        <taxon>Bodo</taxon>
    </lineage>
</organism>
<evidence type="ECO:0000256" key="8">
    <source>
        <dbReference type="ARBA" id="ARBA00023288"/>
    </source>
</evidence>
<evidence type="ECO:0000256" key="9">
    <source>
        <dbReference type="ARBA" id="ARBA00023315"/>
    </source>
</evidence>
<evidence type="ECO:0000259" key="11">
    <source>
        <dbReference type="Pfam" id="PF01529"/>
    </source>
</evidence>